<dbReference type="Gene3D" id="3.20.20.20">
    <property type="entry name" value="Dihydropteroate synthase-like"/>
    <property type="match status" value="1"/>
</dbReference>
<dbReference type="SUPFAM" id="SSF51717">
    <property type="entry name" value="Dihydropteroate synthetase-like"/>
    <property type="match status" value="1"/>
</dbReference>
<feature type="non-terminal residue" evidence="8">
    <location>
        <position position="239"/>
    </location>
</feature>
<dbReference type="GO" id="GO:0031419">
    <property type="term" value="F:cobalamin binding"/>
    <property type="evidence" value="ECO:0007669"/>
    <property type="project" value="UniProtKB-KW"/>
</dbReference>
<keyword evidence="2" id="KW-0489">Methyltransferase</keyword>
<proteinExistence type="inferred from homology"/>
<evidence type="ECO:0000256" key="1">
    <source>
        <dbReference type="ARBA" id="ARBA00010398"/>
    </source>
</evidence>
<dbReference type="NCBIfam" id="NF005719">
    <property type="entry name" value="PRK07535.1"/>
    <property type="match status" value="1"/>
</dbReference>
<dbReference type="PROSITE" id="PS50972">
    <property type="entry name" value="PTERIN_BINDING"/>
    <property type="match status" value="1"/>
</dbReference>
<dbReference type="GO" id="GO:0005829">
    <property type="term" value="C:cytosol"/>
    <property type="evidence" value="ECO:0007669"/>
    <property type="project" value="TreeGrafter"/>
</dbReference>
<dbReference type="EMBL" id="BARW01005359">
    <property type="protein sequence ID" value="GAI78410.1"/>
    <property type="molecule type" value="Genomic_DNA"/>
</dbReference>
<comment type="caution">
    <text evidence="8">The sequence shown here is derived from an EMBL/GenBank/DDBJ whole genome shotgun (WGS) entry which is preliminary data.</text>
</comment>
<evidence type="ECO:0000256" key="4">
    <source>
        <dbReference type="ARBA" id="ARBA00022679"/>
    </source>
</evidence>
<evidence type="ECO:0000259" key="7">
    <source>
        <dbReference type="PROSITE" id="PS50972"/>
    </source>
</evidence>
<organism evidence="8">
    <name type="scientific">marine sediment metagenome</name>
    <dbReference type="NCBI Taxonomy" id="412755"/>
    <lineage>
        <taxon>unclassified sequences</taxon>
        <taxon>metagenomes</taxon>
        <taxon>ecological metagenomes</taxon>
    </lineage>
</organism>
<keyword evidence="5" id="KW-0479">Metal-binding</keyword>
<dbReference type="GO" id="GO:0032259">
    <property type="term" value="P:methylation"/>
    <property type="evidence" value="ECO:0007669"/>
    <property type="project" value="UniProtKB-KW"/>
</dbReference>
<dbReference type="Pfam" id="PF00809">
    <property type="entry name" value="Pterin_bind"/>
    <property type="match status" value="1"/>
</dbReference>
<dbReference type="InterPro" id="IPR000489">
    <property type="entry name" value="Pterin-binding_dom"/>
</dbReference>
<dbReference type="PANTHER" id="PTHR45833">
    <property type="entry name" value="METHIONINE SYNTHASE"/>
    <property type="match status" value="1"/>
</dbReference>
<dbReference type="InterPro" id="IPR050554">
    <property type="entry name" value="Met_Synthase/Corrinoid"/>
</dbReference>
<feature type="non-terminal residue" evidence="8">
    <location>
        <position position="1"/>
    </location>
</feature>
<sequence>SSANKEVIIGHDRPTVLIGERINPTGKKKLAAALQAGDLELVCQEALTQVKAGADILDVNVGSSDVDEVSLLPQVVQAVMDTVDVPLCLDSTNPQALEAALKTYRGKPIVNSVNGEEHSLEKILPLVKKYGAAIIGLTMDNEGIPNSPERRVAIAHKIVERAETLGIPRQDVIIDCLAMTVGADSRAGLVVIEAIRRVKAELGVNQTLGASNISFGMPDRNLLTSYFLAIAIAAGVTCP</sequence>
<evidence type="ECO:0000256" key="3">
    <source>
        <dbReference type="ARBA" id="ARBA00022628"/>
    </source>
</evidence>
<dbReference type="PANTHER" id="PTHR45833:SF1">
    <property type="entry name" value="METHIONINE SYNTHASE"/>
    <property type="match status" value="1"/>
</dbReference>
<keyword evidence="6" id="KW-0170">Cobalt</keyword>
<dbReference type="GO" id="GO:0050667">
    <property type="term" value="P:homocysteine metabolic process"/>
    <property type="evidence" value="ECO:0007669"/>
    <property type="project" value="TreeGrafter"/>
</dbReference>
<dbReference type="GO" id="GO:0008705">
    <property type="term" value="F:methionine synthase activity"/>
    <property type="evidence" value="ECO:0007669"/>
    <property type="project" value="TreeGrafter"/>
</dbReference>
<protein>
    <recommendedName>
        <fullName evidence="7">Pterin-binding domain-containing protein</fullName>
    </recommendedName>
</protein>
<dbReference type="GO" id="GO:0046653">
    <property type="term" value="P:tetrahydrofolate metabolic process"/>
    <property type="evidence" value="ECO:0007669"/>
    <property type="project" value="TreeGrafter"/>
</dbReference>
<keyword evidence="4" id="KW-0808">Transferase</keyword>
<keyword evidence="3" id="KW-0846">Cobalamin</keyword>
<gene>
    <name evidence="8" type="ORF">S12H4_11741</name>
</gene>
<dbReference type="AlphaFoldDB" id="X1SSS1"/>
<accession>X1SSS1</accession>
<reference evidence="8" key="1">
    <citation type="journal article" date="2014" name="Front. Microbiol.">
        <title>High frequency of phylogenetically diverse reductive dehalogenase-homologous genes in deep subseafloor sedimentary metagenomes.</title>
        <authorList>
            <person name="Kawai M."/>
            <person name="Futagami T."/>
            <person name="Toyoda A."/>
            <person name="Takaki Y."/>
            <person name="Nishi S."/>
            <person name="Hori S."/>
            <person name="Arai W."/>
            <person name="Tsubouchi T."/>
            <person name="Morono Y."/>
            <person name="Uchiyama I."/>
            <person name="Ito T."/>
            <person name="Fujiyama A."/>
            <person name="Inagaki F."/>
            <person name="Takami H."/>
        </authorList>
    </citation>
    <scope>NUCLEOTIDE SEQUENCE</scope>
    <source>
        <strain evidence="8">Expedition CK06-06</strain>
    </source>
</reference>
<evidence type="ECO:0000256" key="6">
    <source>
        <dbReference type="ARBA" id="ARBA00023285"/>
    </source>
</evidence>
<feature type="domain" description="Pterin-binding" evidence="7">
    <location>
        <begin position="15"/>
        <end position="239"/>
    </location>
</feature>
<dbReference type="GO" id="GO:0046872">
    <property type="term" value="F:metal ion binding"/>
    <property type="evidence" value="ECO:0007669"/>
    <property type="project" value="UniProtKB-KW"/>
</dbReference>
<evidence type="ECO:0000313" key="8">
    <source>
        <dbReference type="EMBL" id="GAI78410.1"/>
    </source>
</evidence>
<dbReference type="InterPro" id="IPR011005">
    <property type="entry name" value="Dihydropteroate_synth-like_sf"/>
</dbReference>
<name>X1SSS1_9ZZZZ</name>
<evidence type="ECO:0000256" key="5">
    <source>
        <dbReference type="ARBA" id="ARBA00022723"/>
    </source>
</evidence>
<comment type="similarity">
    <text evidence="1">Belongs to the vitamin-B12 dependent methionine synthase family.</text>
</comment>
<evidence type="ECO:0000256" key="2">
    <source>
        <dbReference type="ARBA" id="ARBA00022603"/>
    </source>
</evidence>